<dbReference type="EMBL" id="PGGS01000116">
    <property type="protein sequence ID" value="PNH08773.1"/>
    <property type="molecule type" value="Genomic_DNA"/>
</dbReference>
<evidence type="ECO:0000256" key="1">
    <source>
        <dbReference type="ARBA" id="ARBA00007692"/>
    </source>
</evidence>
<organism evidence="4 5">
    <name type="scientific">Tetrabaena socialis</name>
    <dbReference type="NCBI Taxonomy" id="47790"/>
    <lineage>
        <taxon>Eukaryota</taxon>
        <taxon>Viridiplantae</taxon>
        <taxon>Chlorophyta</taxon>
        <taxon>core chlorophytes</taxon>
        <taxon>Chlorophyceae</taxon>
        <taxon>CS clade</taxon>
        <taxon>Chlamydomonadales</taxon>
        <taxon>Tetrabaenaceae</taxon>
        <taxon>Tetrabaena</taxon>
    </lineage>
</organism>
<accession>A0A2J8A8I9</accession>
<dbReference type="Gene3D" id="1.25.70.10">
    <property type="entry name" value="Transcription termination factor 3, mitochondrial"/>
    <property type="match status" value="1"/>
</dbReference>
<name>A0A2J8A8I9_9CHLO</name>
<keyword evidence="2" id="KW-0806">Transcription termination</keyword>
<comment type="similarity">
    <text evidence="1">Belongs to the mTERF family.</text>
</comment>
<dbReference type="OrthoDB" id="1684047at2759"/>
<dbReference type="InterPro" id="IPR038538">
    <property type="entry name" value="MTERF_sf"/>
</dbReference>
<evidence type="ECO:0000256" key="3">
    <source>
        <dbReference type="ARBA" id="ARBA00022946"/>
    </source>
</evidence>
<dbReference type="PANTHER" id="PTHR13068:SF219">
    <property type="entry name" value="MITOCHONDRIAL TRANSCRIPTION TERMINATION FACTOR FAMILY PROTEIN"/>
    <property type="match status" value="1"/>
</dbReference>
<dbReference type="GO" id="GO:0003676">
    <property type="term" value="F:nucleic acid binding"/>
    <property type="evidence" value="ECO:0007669"/>
    <property type="project" value="InterPro"/>
</dbReference>
<dbReference type="GO" id="GO:0006353">
    <property type="term" value="P:DNA-templated transcription termination"/>
    <property type="evidence" value="ECO:0007669"/>
    <property type="project" value="UniProtKB-KW"/>
</dbReference>
<comment type="caution">
    <text evidence="4">The sequence shown here is derived from an EMBL/GenBank/DDBJ whole genome shotgun (WGS) entry which is preliminary data.</text>
</comment>
<keyword evidence="2" id="KW-0805">Transcription regulation</keyword>
<dbReference type="Proteomes" id="UP000236333">
    <property type="component" value="Unassembled WGS sequence"/>
</dbReference>
<keyword evidence="5" id="KW-1185">Reference proteome</keyword>
<keyword evidence="2" id="KW-0804">Transcription</keyword>
<keyword evidence="3" id="KW-0809">Transit peptide</keyword>
<evidence type="ECO:0008006" key="6">
    <source>
        <dbReference type="Google" id="ProtNLM"/>
    </source>
</evidence>
<dbReference type="PANTHER" id="PTHR13068">
    <property type="entry name" value="CGI-12 PROTEIN-RELATED"/>
    <property type="match status" value="1"/>
</dbReference>
<reference evidence="4 5" key="1">
    <citation type="journal article" date="2017" name="Mol. Biol. Evol.">
        <title>The 4-celled Tetrabaena socialis nuclear genome reveals the essential components for genetic control of cell number at the origin of multicellularity in the volvocine lineage.</title>
        <authorList>
            <person name="Featherston J."/>
            <person name="Arakaki Y."/>
            <person name="Hanschen E.R."/>
            <person name="Ferris P.J."/>
            <person name="Michod R.E."/>
            <person name="Olson B.J.S.C."/>
            <person name="Nozaki H."/>
            <person name="Durand P.M."/>
        </authorList>
    </citation>
    <scope>NUCLEOTIDE SEQUENCE [LARGE SCALE GENOMIC DNA]</scope>
    <source>
        <strain evidence="4 5">NIES-571</strain>
    </source>
</reference>
<dbReference type="AlphaFoldDB" id="A0A2J8A8I9"/>
<evidence type="ECO:0000313" key="4">
    <source>
        <dbReference type="EMBL" id="PNH08773.1"/>
    </source>
</evidence>
<evidence type="ECO:0000313" key="5">
    <source>
        <dbReference type="Proteomes" id="UP000236333"/>
    </source>
</evidence>
<gene>
    <name evidence="4" type="ORF">TSOC_004657</name>
</gene>
<dbReference type="InterPro" id="IPR003690">
    <property type="entry name" value="MTERF"/>
</dbReference>
<sequence>MGQNEGVRECQNFLLRASPSLFTSTTLFQAGAVVSFLKSLGLKDDLLASRVLCVWPELLGRDVESQLRPVVAFLMSLGLEVAGVARVVMLWPEVLLRSAEGQLAPWVAYLRGLGCSTAQVADVVCLCPHLLGFQPQEVFGGVLRALEGLGLGPEDVGAMVSRSVAFLIAPSASAGVQAAVDCLLANGFSREEVREMVVARPELLAVKPHDLVRSLKFVLDAIGGSNATVLACPLLLARPLGQVLGPRYSFLQKRGLGHKYMGADGSTFEFYKLLISEDDEWCASLGFSVNEYQGFKLVWDEEYSLRLHEEAASEFQEELKKLGIYEGS</sequence>
<dbReference type="Pfam" id="PF02536">
    <property type="entry name" value="mTERF"/>
    <property type="match status" value="2"/>
</dbReference>
<dbReference type="SMART" id="SM00733">
    <property type="entry name" value="Mterf"/>
    <property type="match status" value="6"/>
</dbReference>
<evidence type="ECO:0000256" key="2">
    <source>
        <dbReference type="ARBA" id="ARBA00022472"/>
    </source>
</evidence>
<proteinExistence type="inferred from homology"/>
<protein>
    <recommendedName>
        <fullName evidence="6">mTERF domain-containing protein 1, mitochondrial</fullName>
    </recommendedName>
</protein>